<dbReference type="Proteomes" id="UP000683000">
    <property type="component" value="Unassembled WGS sequence"/>
</dbReference>
<dbReference type="Pfam" id="PF10213">
    <property type="entry name" value="MRP-S28"/>
    <property type="match status" value="1"/>
</dbReference>
<dbReference type="AlphaFoldDB" id="A0A8I2YYJ9"/>
<dbReference type="OrthoDB" id="283424at2759"/>
<dbReference type="InterPro" id="IPR039848">
    <property type="entry name" value="Ribosomal_mS35_mt"/>
</dbReference>
<name>A0A8I2YYJ9_9AGAM</name>
<dbReference type="GO" id="GO:0005763">
    <property type="term" value="C:mitochondrial small ribosomal subunit"/>
    <property type="evidence" value="ECO:0007669"/>
    <property type="project" value="TreeGrafter"/>
</dbReference>
<protein>
    <submittedName>
        <fullName evidence="2">Mitochondrial ribosomal subunit protein-domain-containing protein</fullName>
    </submittedName>
</protein>
<evidence type="ECO:0000313" key="3">
    <source>
        <dbReference type="Proteomes" id="UP000683000"/>
    </source>
</evidence>
<dbReference type="InterPro" id="IPR019349">
    <property type="entry name" value="Ribosomal_mS35_mit"/>
</dbReference>
<reference evidence="2" key="1">
    <citation type="submission" date="2021-03" db="EMBL/GenBank/DDBJ databases">
        <title>Evolutionary innovations through gain and loss of genes in the ectomycorrhizal Boletales.</title>
        <authorList>
            <person name="Wu G."/>
            <person name="Miyauchi S."/>
            <person name="Morin E."/>
            <person name="Yang Z.-L."/>
            <person name="Xu J."/>
            <person name="Martin F.M."/>
        </authorList>
    </citation>
    <scope>NUCLEOTIDE SEQUENCE</scope>
    <source>
        <strain evidence="2">BR01</strain>
    </source>
</reference>
<proteinExistence type="predicted"/>
<organism evidence="2 3">
    <name type="scientific">Boletus reticuloceps</name>
    <dbReference type="NCBI Taxonomy" id="495285"/>
    <lineage>
        <taxon>Eukaryota</taxon>
        <taxon>Fungi</taxon>
        <taxon>Dikarya</taxon>
        <taxon>Basidiomycota</taxon>
        <taxon>Agaricomycotina</taxon>
        <taxon>Agaricomycetes</taxon>
        <taxon>Agaricomycetidae</taxon>
        <taxon>Boletales</taxon>
        <taxon>Boletineae</taxon>
        <taxon>Boletaceae</taxon>
        <taxon>Boletoideae</taxon>
        <taxon>Boletus</taxon>
    </lineage>
</organism>
<dbReference type="GO" id="GO:0032543">
    <property type="term" value="P:mitochondrial translation"/>
    <property type="evidence" value="ECO:0007669"/>
    <property type="project" value="InterPro"/>
</dbReference>
<sequence length="258" mass="29086">MRLPLQCPALSSQLARQFHSTPHFSARRDVAKRIPLPRDLVDFDIEEDFPEFSGDDIPSGAHIALHQQRQLAYYMRLIENEMPKFVAFRKPFVPPSTSTPLVIRSVDYAGEEHPLTGKRTVVVPVTQLPLRGDLAIHKIKLLAGARWAPHPPKNAGVPLDGEQGRHGYISIACEDFPQPAMNLKWISDTIDELISTANDGTPTCYQDLPVDTRHIEAKVKKGGHARRRGTRSSLRDFPKEWLPQFPFPQTDVVRSAHQ</sequence>
<dbReference type="PANTHER" id="PTHR13490:SF0">
    <property type="entry name" value="SMALL RIBOSOMAL SUBUNIT PROTEIN MS35"/>
    <property type="match status" value="1"/>
</dbReference>
<dbReference type="GO" id="GO:0003735">
    <property type="term" value="F:structural constituent of ribosome"/>
    <property type="evidence" value="ECO:0007669"/>
    <property type="project" value="InterPro"/>
</dbReference>
<feature type="domain" description="Small ribosomal subunit protein mS35 mitochondrial conserved" evidence="1">
    <location>
        <begin position="91"/>
        <end position="241"/>
    </location>
</feature>
<accession>A0A8I2YYJ9</accession>
<keyword evidence="3" id="KW-1185">Reference proteome</keyword>
<comment type="caution">
    <text evidence="2">The sequence shown here is derived from an EMBL/GenBank/DDBJ whole genome shotgun (WGS) entry which is preliminary data.</text>
</comment>
<gene>
    <name evidence="2" type="ORF">JVT61DRAFT_5498</name>
</gene>
<dbReference type="PANTHER" id="PTHR13490">
    <property type="entry name" value="MITOCHONDRIAL 28S RIBOSOMAL PROTEIN S28"/>
    <property type="match status" value="1"/>
</dbReference>
<evidence type="ECO:0000259" key="1">
    <source>
        <dbReference type="Pfam" id="PF10213"/>
    </source>
</evidence>
<dbReference type="EMBL" id="JAGFBS010000002">
    <property type="protein sequence ID" value="KAG6381100.1"/>
    <property type="molecule type" value="Genomic_DNA"/>
</dbReference>
<evidence type="ECO:0000313" key="2">
    <source>
        <dbReference type="EMBL" id="KAG6381100.1"/>
    </source>
</evidence>